<evidence type="ECO:0000313" key="2">
    <source>
        <dbReference type="Proteomes" id="UP000829647"/>
    </source>
</evidence>
<protein>
    <submittedName>
        <fullName evidence="1">Uncharacterized protein</fullName>
    </submittedName>
</protein>
<evidence type="ECO:0000313" key="1">
    <source>
        <dbReference type="EMBL" id="UPL48814.1"/>
    </source>
</evidence>
<sequence>MKLNRRLNQLTEADYRHLLINYRRYTDFNLLGLFRSLLESEKLNLEQQICLRDAATEVFPRFYEFLQLKDPATFFRLSTLGQELNIADERAAWEEIGRTQQRILTEKRIRHRNFGTYSKHNCGYDTCPLNGVMIRQGTRIAEGVMKFNTDRRICYGGHFDHRAEQRRRERKAWANQRNYLEE</sequence>
<dbReference type="Proteomes" id="UP000829647">
    <property type="component" value="Chromosome"/>
</dbReference>
<accession>A0ABY4JAF4</accession>
<gene>
    <name evidence="1" type="ORF">MWH26_16705</name>
</gene>
<keyword evidence="2" id="KW-1185">Reference proteome</keyword>
<proteinExistence type="predicted"/>
<organism evidence="1 2">
    <name type="scientific">Hymenobacter sublimis</name>
    <dbReference type="NCBI Taxonomy" id="2933777"/>
    <lineage>
        <taxon>Bacteria</taxon>
        <taxon>Pseudomonadati</taxon>
        <taxon>Bacteroidota</taxon>
        <taxon>Cytophagia</taxon>
        <taxon>Cytophagales</taxon>
        <taxon>Hymenobacteraceae</taxon>
        <taxon>Hymenobacter</taxon>
    </lineage>
</organism>
<dbReference type="EMBL" id="CP095848">
    <property type="protein sequence ID" value="UPL48814.1"/>
    <property type="molecule type" value="Genomic_DNA"/>
</dbReference>
<dbReference type="RefSeq" id="WP_247975164.1">
    <property type="nucleotide sequence ID" value="NZ_CP095848.1"/>
</dbReference>
<reference evidence="1 2" key="1">
    <citation type="submission" date="2022-04" db="EMBL/GenBank/DDBJ databases">
        <title>Hymenobacter sp. isolated from the air.</title>
        <authorList>
            <person name="Won M."/>
            <person name="Lee C.-M."/>
            <person name="Woen H.-Y."/>
            <person name="Kwon S.-W."/>
        </authorList>
    </citation>
    <scope>NUCLEOTIDE SEQUENCE [LARGE SCALE GENOMIC DNA]</scope>
    <source>
        <strain evidence="2">5516 S-25</strain>
    </source>
</reference>
<name>A0ABY4JAF4_9BACT</name>